<reference evidence="2 3" key="1">
    <citation type="submission" date="2015-11" db="EMBL/GenBank/DDBJ databases">
        <title>Genomic analysis of 38 Legionella species identifies large and diverse effector repertoires.</title>
        <authorList>
            <person name="Burstein D."/>
            <person name="Amaro F."/>
            <person name="Zusman T."/>
            <person name="Lifshitz Z."/>
            <person name="Cohen O."/>
            <person name="Gilbert J.A."/>
            <person name="Pupko T."/>
            <person name="Shuman H.A."/>
            <person name="Segal G."/>
        </authorList>
    </citation>
    <scope>NUCLEOTIDE SEQUENCE [LARGE SCALE GENOMIC DNA]</scope>
    <source>
        <strain evidence="2 3">Oak Ridge-10</strain>
    </source>
</reference>
<gene>
    <name evidence="2" type="ORF">Loak_2241</name>
</gene>
<feature type="chain" id="PRO_5006915966" evidence="1">
    <location>
        <begin position="24"/>
        <end position="148"/>
    </location>
</feature>
<dbReference type="AlphaFoldDB" id="A0A0W0WXT4"/>
<evidence type="ECO:0000256" key="1">
    <source>
        <dbReference type="SAM" id="SignalP"/>
    </source>
</evidence>
<dbReference type="PATRIC" id="fig|29423.5.peg.2353"/>
<proteinExistence type="predicted"/>
<protein>
    <submittedName>
        <fullName evidence="2">Uncharacterized protein</fullName>
    </submittedName>
</protein>
<sequence>MQFTYSMALSSMILLGLTNPVFADSQAHQAEKQANITKTLETYKACDMKELIAELQAVQLQNKAVFKVSDQITEGDSYYYEVKDTRSGIYDATFIKSNVCNYIMKNSCYVYWNNVMATGKIAPIALKTVLVSPPDNLLSPLLGCKTSS</sequence>
<dbReference type="EMBL" id="LNYP01000031">
    <property type="protein sequence ID" value="KTD37105.1"/>
    <property type="molecule type" value="Genomic_DNA"/>
</dbReference>
<comment type="caution">
    <text evidence="2">The sequence shown here is derived from an EMBL/GenBank/DDBJ whole genome shotgun (WGS) entry which is preliminary data.</text>
</comment>
<evidence type="ECO:0000313" key="3">
    <source>
        <dbReference type="Proteomes" id="UP000054858"/>
    </source>
</evidence>
<dbReference type="Proteomes" id="UP000054858">
    <property type="component" value="Unassembled WGS sequence"/>
</dbReference>
<dbReference type="RefSeq" id="WP_025386026.1">
    <property type="nucleotide sequence ID" value="NZ_LCUA01000001.1"/>
</dbReference>
<feature type="signal peptide" evidence="1">
    <location>
        <begin position="1"/>
        <end position="23"/>
    </location>
</feature>
<accession>A0A0W0WXT4</accession>
<name>A0A0W0WXT4_9GAMM</name>
<evidence type="ECO:0000313" key="2">
    <source>
        <dbReference type="EMBL" id="KTD37105.1"/>
    </source>
</evidence>
<keyword evidence="1" id="KW-0732">Signal</keyword>
<organism evidence="2 3">
    <name type="scientific">Legionella oakridgensis</name>
    <dbReference type="NCBI Taxonomy" id="29423"/>
    <lineage>
        <taxon>Bacteria</taxon>
        <taxon>Pseudomonadati</taxon>
        <taxon>Pseudomonadota</taxon>
        <taxon>Gammaproteobacteria</taxon>
        <taxon>Legionellales</taxon>
        <taxon>Legionellaceae</taxon>
        <taxon>Legionella</taxon>
    </lineage>
</organism>